<evidence type="ECO:0000313" key="3">
    <source>
        <dbReference type="Proteomes" id="UP000551758"/>
    </source>
</evidence>
<protein>
    <recommendedName>
        <fullName evidence="1">Sortin nexin 17/31 FERM domain-containing protein</fullName>
    </recommendedName>
</protein>
<keyword evidence="3" id="KW-1185">Reference proteome</keyword>
<dbReference type="Gene3D" id="3.10.20.90">
    <property type="entry name" value="Phosphatidylinositol 3-kinase Catalytic Subunit, Chain A, domain 1"/>
    <property type="match status" value="1"/>
</dbReference>
<comment type="caution">
    <text evidence="2">The sequence shown here is derived from an EMBL/GenBank/DDBJ whole genome shotgun (WGS) entry which is preliminary data.</text>
</comment>
<sequence>MSGNPGHAWEGELMCGPQGQTLQDRCSWRMTAALQWTIKTHMIQETRPHVVSHKIGLCRELLGYFGLFLIRFCKEGKFSGKKERKNVGQPGAGWAVMKKLADFELPYVSLRSSEVENCKVGLRK</sequence>
<evidence type="ECO:0000313" key="2">
    <source>
        <dbReference type="EMBL" id="KAF5915202.1"/>
    </source>
</evidence>
<accession>A0A7J7EHB2</accession>
<proteinExistence type="predicted"/>
<feature type="domain" description="Sortin nexin 17/31 FERM" evidence="1">
    <location>
        <begin position="49"/>
        <end position="124"/>
    </location>
</feature>
<dbReference type="InterPro" id="IPR048763">
    <property type="entry name" value="SNX17-31_FERM_F1"/>
</dbReference>
<evidence type="ECO:0000259" key="1">
    <source>
        <dbReference type="Pfam" id="PF21273"/>
    </source>
</evidence>
<name>A0A7J7EHB2_DICBM</name>
<dbReference type="Pfam" id="PF21273">
    <property type="entry name" value="SNX17-27-31_F1_FERM"/>
    <property type="match status" value="1"/>
</dbReference>
<gene>
    <name evidence="2" type="ORF">HPG69_011665</name>
</gene>
<dbReference type="Proteomes" id="UP000551758">
    <property type="component" value="Unassembled WGS sequence"/>
</dbReference>
<reference evidence="2 3" key="1">
    <citation type="journal article" date="2020" name="Mol. Biol. Evol.">
        <title>Interspecific Gene Flow and the Evolution of Specialization in Black and White Rhinoceros.</title>
        <authorList>
            <person name="Moodley Y."/>
            <person name="Westbury M.V."/>
            <person name="Russo I.M."/>
            <person name="Gopalakrishnan S."/>
            <person name="Rakotoarivelo A."/>
            <person name="Olsen R.A."/>
            <person name="Prost S."/>
            <person name="Tunstall T."/>
            <person name="Ryder O.A."/>
            <person name="Dalen L."/>
            <person name="Bruford M.W."/>
        </authorList>
    </citation>
    <scope>NUCLEOTIDE SEQUENCE [LARGE SCALE GENOMIC DNA]</scope>
    <source>
        <strain evidence="2">SBR-YM</strain>
        <tissue evidence="2">Skin</tissue>
    </source>
</reference>
<dbReference type="AlphaFoldDB" id="A0A7J7EHB2"/>
<organism evidence="2 3">
    <name type="scientific">Diceros bicornis minor</name>
    <name type="common">South-central black rhinoceros</name>
    <dbReference type="NCBI Taxonomy" id="77932"/>
    <lineage>
        <taxon>Eukaryota</taxon>
        <taxon>Metazoa</taxon>
        <taxon>Chordata</taxon>
        <taxon>Craniata</taxon>
        <taxon>Vertebrata</taxon>
        <taxon>Euteleostomi</taxon>
        <taxon>Mammalia</taxon>
        <taxon>Eutheria</taxon>
        <taxon>Laurasiatheria</taxon>
        <taxon>Perissodactyla</taxon>
        <taxon>Rhinocerotidae</taxon>
        <taxon>Diceros</taxon>
    </lineage>
</organism>
<dbReference type="EMBL" id="JACDTQ010002883">
    <property type="protein sequence ID" value="KAF5915202.1"/>
    <property type="molecule type" value="Genomic_DNA"/>
</dbReference>
<feature type="non-terminal residue" evidence="2">
    <location>
        <position position="1"/>
    </location>
</feature>